<evidence type="ECO:0000256" key="3">
    <source>
        <dbReference type="ARBA" id="ARBA00022475"/>
    </source>
</evidence>
<evidence type="ECO:0000259" key="11">
    <source>
        <dbReference type="PROSITE" id="PS50929"/>
    </source>
</evidence>
<dbReference type="PROSITE" id="PS50893">
    <property type="entry name" value="ABC_TRANSPORTER_2"/>
    <property type="match status" value="1"/>
</dbReference>
<dbReference type="OrthoDB" id="9762778at2"/>
<dbReference type="PANTHER" id="PTHR43394:SF1">
    <property type="entry name" value="ATP-BINDING CASSETTE SUB-FAMILY B MEMBER 10, MITOCHONDRIAL"/>
    <property type="match status" value="1"/>
</dbReference>
<gene>
    <name evidence="12" type="ORF">CHL78_012145</name>
</gene>
<dbReference type="SUPFAM" id="SSF52540">
    <property type="entry name" value="P-loop containing nucleoside triphosphate hydrolases"/>
    <property type="match status" value="1"/>
</dbReference>
<evidence type="ECO:0000256" key="1">
    <source>
        <dbReference type="ARBA" id="ARBA00004651"/>
    </source>
</evidence>
<accession>A0A371J201</accession>
<dbReference type="InterPro" id="IPR011527">
    <property type="entry name" value="ABC1_TM_dom"/>
</dbReference>
<keyword evidence="7 9" id="KW-1133">Transmembrane helix</keyword>
<dbReference type="InterPro" id="IPR017871">
    <property type="entry name" value="ABC_transporter-like_CS"/>
</dbReference>
<proteinExistence type="predicted"/>
<keyword evidence="5" id="KW-0547">Nucleotide-binding</keyword>
<comment type="caution">
    <text evidence="12">The sequence shown here is derived from an EMBL/GenBank/DDBJ whole genome shotgun (WGS) entry which is preliminary data.</text>
</comment>
<keyword evidence="2" id="KW-0813">Transport</keyword>
<dbReference type="InterPro" id="IPR027417">
    <property type="entry name" value="P-loop_NTPase"/>
</dbReference>
<dbReference type="GO" id="GO:0005524">
    <property type="term" value="F:ATP binding"/>
    <property type="evidence" value="ECO:0007669"/>
    <property type="project" value="UniProtKB-KW"/>
</dbReference>
<reference evidence="12 13" key="1">
    <citation type="journal article" date="2017" name="Genome Announc.">
        <title>Draft Genome Sequence of Romboutsia weinsteinii sp. nov. Strain CCRI-19649(T) Isolated from Surface Water.</title>
        <authorList>
            <person name="Maheux A.F."/>
            <person name="Boudreau D.K."/>
            <person name="Berube E."/>
            <person name="Boissinot M."/>
            <person name="Cantin P."/>
            <person name="Raymond F."/>
            <person name="Corbeil J."/>
            <person name="Omar R.F."/>
            <person name="Bergeron M.G."/>
        </authorList>
    </citation>
    <scope>NUCLEOTIDE SEQUENCE [LARGE SCALE GENOMIC DNA]</scope>
    <source>
        <strain evidence="12 13">CCRI-19649</strain>
    </source>
</reference>
<evidence type="ECO:0000256" key="2">
    <source>
        <dbReference type="ARBA" id="ARBA00022448"/>
    </source>
</evidence>
<feature type="transmembrane region" description="Helical" evidence="9">
    <location>
        <begin position="269"/>
        <end position="298"/>
    </location>
</feature>
<name>A0A371J201_9FIRM</name>
<dbReference type="InterPro" id="IPR036640">
    <property type="entry name" value="ABC1_TM_sf"/>
</dbReference>
<dbReference type="Proteomes" id="UP000215694">
    <property type="component" value="Unassembled WGS sequence"/>
</dbReference>
<evidence type="ECO:0000256" key="5">
    <source>
        <dbReference type="ARBA" id="ARBA00022741"/>
    </source>
</evidence>
<dbReference type="FunFam" id="1.20.1560.10:FF:000011">
    <property type="entry name" value="Multidrug ABC transporter ATP-binding protein"/>
    <property type="match status" value="1"/>
</dbReference>
<keyword evidence="8 9" id="KW-0472">Membrane</keyword>
<keyword evidence="13" id="KW-1185">Reference proteome</keyword>
<dbReference type="InterPro" id="IPR003439">
    <property type="entry name" value="ABC_transporter-like_ATP-bd"/>
</dbReference>
<evidence type="ECO:0000313" key="12">
    <source>
        <dbReference type="EMBL" id="RDY26696.1"/>
    </source>
</evidence>
<evidence type="ECO:0000256" key="6">
    <source>
        <dbReference type="ARBA" id="ARBA00022840"/>
    </source>
</evidence>
<dbReference type="SMART" id="SM00382">
    <property type="entry name" value="AAA"/>
    <property type="match status" value="1"/>
</dbReference>
<dbReference type="InterPro" id="IPR039421">
    <property type="entry name" value="Type_1_exporter"/>
</dbReference>
<evidence type="ECO:0000256" key="4">
    <source>
        <dbReference type="ARBA" id="ARBA00022692"/>
    </source>
</evidence>
<feature type="domain" description="ABC transporter" evidence="10">
    <location>
        <begin position="352"/>
        <end position="586"/>
    </location>
</feature>
<dbReference type="SUPFAM" id="SSF90123">
    <property type="entry name" value="ABC transporter transmembrane region"/>
    <property type="match status" value="1"/>
</dbReference>
<dbReference type="PROSITE" id="PS00211">
    <property type="entry name" value="ABC_TRANSPORTER_1"/>
    <property type="match status" value="1"/>
</dbReference>
<organism evidence="12 13">
    <name type="scientific">Romboutsia weinsteinii</name>
    <dbReference type="NCBI Taxonomy" id="2020949"/>
    <lineage>
        <taxon>Bacteria</taxon>
        <taxon>Bacillati</taxon>
        <taxon>Bacillota</taxon>
        <taxon>Clostridia</taxon>
        <taxon>Peptostreptococcales</taxon>
        <taxon>Peptostreptococcaceae</taxon>
        <taxon>Romboutsia</taxon>
    </lineage>
</organism>
<feature type="transmembrane region" description="Helical" evidence="9">
    <location>
        <begin position="76"/>
        <end position="100"/>
    </location>
</feature>
<feature type="domain" description="ABC transmembrane type-1" evidence="11">
    <location>
        <begin position="38"/>
        <end position="318"/>
    </location>
</feature>
<dbReference type="Gene3D" id="3.40.50.300">
    <property type="entry name" value="P-loop containing nucleotide triphosphate hydrolases"/>
    <property type="match status" value="1"/>
</dbReference>
<dbReference type="AlphaFoldDB" id="A0A371J201"/>
<dbReference type="InterPro" id="IPR003593">
    <property type="entry name" value="AAA+_ATPase"/>
</dbReference>
<dbReference type="RefSeq" id="WP_094366691.1">
    <property type="nucleotide sequence ID" value="NZ_NOJY02000021.1"/>
</dbReference>
<dbReference type="EMBL" id="NOJY02000021">
    <property type="protein sequence ID" value="RDY26696.1"/>
    <property type="molecule type" value="Genomic_DNA"/>
</dbReference>
<dbReference type="GO" id="GO:0015421">
    <property type="term" value="F:ABC-type oligopeptide transporter activity"/>
    <property type="evidence" value="ECO:0007669"/>
    <property type="project" value="TreeGrafter"/>
</dbReference>
<dbReference type="PROSITE" id="PS50929">
    <property type="entry name" value="ABC_TM1F"/>
    <property type="match status" value="1"/>
</dbReference>
<dbReference type="PANTHER" id="PTHR43394">
    <property type="entry name" value="ATP-DEPENDENT PERMEASE MDL1, MITOCHONDRIAL"/>
    <property type="match status" value="1"/>
</dbReference>
<dbReference type="Gene3D" id="1.20.1560.10">
    <property type="entry name" value="ABC transporter type 1, transmembrane domain"/>
    <property type="match status" value="1"/>
</dbReference>
<dbReference type="Pfam" id="PF00664">
    <property type="entry name" value="ABC_membrane"/>
    <property type="match status" value="1"/>
</dbReference>
<feature type="transmembrane region" description="Helical" evidence="9">
    <location>
        <begin position="174"/>
        <end position="194"/>
    </location>
</feature>
<evidence type="ECO:0000259" key="10">
    <source>
        <dbReference type="PROSITE" id="PS50893"/>
    </source>
</evidence>
<evidence type="ECO:0000313" key="13">
    <source>
        <dbReference type="Proteomes" id="UP000215694"/>
    </source>
</evidence>
<dbReference type="GO" id="GO:0005886">
    <property type="term" value="C:plasma membrane"/>
    <property type="evidence" value="ECO:0007669"/>
    <property type="project" value="UniProtKB-SubCell"/>
</dbReference>
<dbReference type="CDD" id="cd03254">
    <property type="entry name" value="ABCC_Glucan_exporter_like"/>
    <property type="match status" value="1"/>
</dbReference>
<dbReference type="CDD" id="cd18547">
    <property type="entry name" value="ABC_6TM_Tm288_like"/>
    <property type="match status" value="1"/>
</dbReference>
<keyword evidence="3" id="KW-1003">Cell membrane</keyword>
<evidence type="ECO:0000256" key="9">
    <source>
        <dbReference type="SAM" id="Phobius"/>
    </source>
</evidence>
<evidence type="ECO:0000256" key="8">
    <source>
        <dbReference type="ARBA" id="ARBA00023136"/>
    </source>
</evidence>
<keyword evidence="6 12" id="KW-0067">ATP-binding</keyword>
<dbReference type="Pfam" id="PF00005">
    <property type="entry name" value="ABC_tran"/>
    <property type="match status" value="1"/>
</dbReference>
<evidence type="ECO:0000256" key="7">
    <source>
        <dbReference type="ARBA" id="ARBA00022989"/>
    </source>
</evidence>
<feature type="transmembrane region" description="Helical" evidence="9">
    <location>
        <begin position="151"/>
        <end position="168"/>
    </location>
</feature>
<sequence>MKSSNKNRFKEKVKPKDFRNTIKRLWGYFRSEKKLLSVVLLLVILDALLVIASPYLIGKAVDYIDIKNLNLLKITLIVLIVSYLIDVVVVFLQNFIIYGMSQKVVRNIRSKVFIKFQNLPISFFDKNLNGDLMSRVANDVENISSGISDSLTSLLSGVLTIIATLIIMLITSPILTLCTVISIPLVLILTKSIARRTKVLFKDQQVELGKLNAHVEEMIGGINIVKAFNYEEKSIKNFKVINDRILKISIKAQIYSAMLMPMMNVINNLSFALISVVGGILATKNIITVGVIATFLSYSRSFTRPLNNLANLFNNFQSALAGCERVFEVLDAEDEKEDNEGCKVFDKINDELVFEDVSFGYKEEEPVLKNINLRIKANTSNAIIGETGCGKTTIVNLITRFYDATEGSIKIDGTDIRDYCKESYRNSFGVVLQDSYLFNDTVAQNIKYGNFDVSDEDVINTCKKVGVHNLIMRLKNGYNTRINESGQELSQGERQLLTIARSIIKNPNILILDEATSSVDTKTELKIQETMIEIMKGRTSFIIAHRLSTIRNCDNIIVIQDGKISEMGNHNELMKLKGYYYNNINILDNERK</sequence>
<keyword evidence="4 9" id="KW-0812">Transmembrane</keyword>
<comment type="subcellular location">
    <subcellularLocation>
        <location evidence="1">Cell membrane</location>
        <topology evidence="1">Multi-pass membrane protein</topology>
    </subcellularLocation>
</comment>
<protein>
    <submittedName>
        <fullName evidence="12">ABC transporter ATP-binding protein</fullName>
    </submittedName>
</protein>
<dbReference type="FunFam" id="3.40.50.300:FF:000287">
    <property type="entry name" value="Multidrug ABC transporter ATP-binding protein"/>
    <property type="match status" value="1"/>
</dbReference>
<dbReference type="GO" id="GO:0016887">
    <property type="term" value="F:ATP hydrolysis activity"/>
    <property type="evidence" value="ECO:0007669"/>
    <property type="project" value="InterPro"/>
</dbReference>